<sequence>MVGSAGRVGGCGELVGGRVAGEVEAVGSSGVLAGRAGLPLLGRAGLPAVGRPGPGWGALPEE</sequence>
<evidence type="ECO:0000313" key="1">
    <source>
        <dbReference type="EMBL" id="MCY1009093.1"/>
    </source>
</evidence>
<comment type="caution">
    <text evidence="1">The sequence shown here is derived from an EMBL/GenBank/DDBJ whole genome shotgun (WGS) entry which is preliminary data.</text>
</comment>
<protein>
    <submittedName>
        <fullName evidence="1">Uncharacterized protein</fullName>
    </submittedName>
</protein>
<proteinExistence type="predicted"/>
<dbReference type="AlphaFoldDB" id="A0A9X3F0G0"/>
<reference evidence="1" key="1">
    <citation type="submission" date="2022-11" db="EMBL/GenBank/DDBJ databases">
        <title>Minimal conservation of predation-associated metabolite biosynthetic gene clusters underscores biosynthetic potential of Myxococcota including descriptions for ten novel species: Archangium lansinium sp. nov., Myxococcus landrumus sp. nov., Nannocystis bai.</title>
        <authorList>
            <person name="Ahearne A."/>
            <person name="Stevens C."/>
            <person name="Phillips K."/>
        </authorList>
    </citation>
    <scope>NUCLEOTIDE SEQUENCE</scope>
    <source>
        <strain evidence="1">Na p29</strain>
    </source>
</reference>
<name>A0A9X3F0G0_9BACT</name>
<accession>A0A9X3F0G0</accession>
<dbReference type="Proteomes" id="UP001150924">
    <property type="component" value="Unassembled WGS sequence"/>
</dbReference>
<evidence type="ECO:0000313" key="2">
    <source>
        <dbReference type="Proteomes" id="UP001150924"/>
    </source>
</evidence>
<organism evidence="1 2">
    <name type="scientific">Nannocystis pusilla</name>
    <dbReference type="NCBI Taxonomy" id="889268"/>
    <lineage>
        <taxon>Bacteria</taxon>
        <taxon>Pseudomonadati</taxon>
        <taxon>Myxococcota</taxon>
        <taxon>Polyangia</taxon>
        <taxon>Nannocystales</taxon>
        <taxon>Nannocystaceae</taxon>
        <taxon>Nannocystis</taxon>
    </lineage>
</organism>
<keyword evidence="2" id="KW-1185">Reference proteome</keyword>
<dbReference type="RefSeq" id="WP_267771753.1">
    <property type="nucleotide sequence ID" value="NZ_JAPNKE010000002.1"/>
</dbReference>
<dbReference type="EMBL" id="JAPNKE010000002">
    <property type="protein sequence ID" value="MCY1009093.1"/>
    <property type="molecule type" value="Genomic_DNA"/>
</dbReference>
<gene>
    <name evidence="1" type="ORF">OV079_26730</name>
</gene>